<name>A0ABR3ULE8_9PLEO</name>
<dbReference type="Proteomes" id="UP001578633">
    <property type="component" value="Chromosome 3"/>
</dbReference>
<dbReference type="GeneID" id="96084083"/>
<dbReference type="InterPro" id="IPR006073">
    <property type="entry name" value="GTP-bd"/>
</dbReference>
<keyword evidence="5" id="KW-1185">Reference proteome</keyword>
<sequence length="387" mass="43402">METTEVEGLQPVDPNDIFIAVMGMTGAGKSTFIEHCTKSTERLSGHELSSCTSQVSIHTTRVLGRTVHLIDTPGFNDSRRSDGETLQELAYWLAAAYERDIKLSSAVRALSAFKKMCGEEAFNGIIVATTMWDRVTTAELAKAEVRHEELEAKIRRDIIRGGGRLVRLSAVDIDAARILQHIASKDRKLTLAFQRELVDESRLIHETGAGKVLYEDLKGSFETLQAKAKEAQAKIEEMDRYREREELRELEDAIAETTRTMRSVDEDMGRTKVTLDDIRKAWDAYIDRDDKTISATAQRIEQQLEVERGKKEAEDRAYSASVDAPSQADMSLRLEELEKERKAIKIQMGRRLNRRYTSHSRTATRIGVIGTGLAVGQLIAAIACVVM</sequence>
<reference evidence="4 5" key="1">
    <citation type="submission" date="2024-09" db="EMBL/GenBank/DDBJ databases">
        <title>T2T genomes of carrot and Alternaria dauci and their utility for understanding host-pathogen interaction during carrot leaf blight disease.</title>
        <authorList>
            <person name="Liu W."/>
            <person name="Xu S."/>
            <person name="Ou C."/>
            <person name="Liu X."/>
            <person name="Zhuang F."/>
            <person name="Deng X.W."/>
        </authorList>
    </citation>
    <scope>NUCLEOTIDE SEQUENCE [LARGE SCALE GENOMIC DNA]</scope>
    <source>
        <strain evidence="4 5">A2016</strain>
    </source>
</reference>
<organism evidence="4 5">
    <name type="scientific">Alternaria dauci</name>
    <dbReference type="NCBI Taxonomy" id="48095"/>
    <lineage>
        <taxon>Eukaryota</taxon>
        <taxon>Fungi</taxon>
        <taxon>Dikarya</taxon>
        <taxon>Ascomycota</taxon>
        <taxon>Pezizomycotina</taxon>
        <taxon>Dothideomycetes</taxon>
        <taxon>Pleosporomycetidae</taxon>
        <taxon>Pleosporales</taxon>
        <taxon>Pleosporineae</taxon>
        <taxon>Pleosporaceae</taxon>
        <taxon>Alternaria</taxon>
        <taxon>Alternaria sect. Porri</taxon>
    </lineage>
</organism>
<comment type="caution">
    <text evidence="4">The sequence shown here is derived from an EMBL/GenBank/DDBJ whole genome shotgun (WGS) entry which is preliminary data.</text>
</comment>
<keyword evidence="2" id="KW-0472">Membrane</keyword>
<feature type="domain" description="G" evidence="3">
    <location>
        <begin position="19"/>
        <end position="80"/>
    </location>
</feature>
<evidence type="ECO:0000256" key="2">
    <source>
        <dbReference type="SAM" id="Phobius"/>
    </source>
</evidence>
<accession>A0ABR3ULE8</accession>
<evidence type="ECO:0000313" key="5">
    <source>
        <dbReference type="Proteomes" id="UP001578633"/>
    </source>
</evidence>
<feature type="coiled-coil region" evidence="1">
    <location>
        <begin position="214"/>
        <end position="267"/>
    </location>
</feature>
<dbReference type="Pfam" id="PF01926">
    <property type="entry name" value="MMR_HSR1"/>
    <property type="match status" value="1"/>
</dbReference>
<keyword evidence="1" id="KW-0175">Coiled coil</keyword>
<keyword evidence="2" id="KW-1133">Transmembrane helix</keyword>
<dbReference type="Gene3D" id="3.40.50.300">
    <property type="entry name" value="P-loop containing nucleotide triphosphate hydrolases"/>
    <property type="match status" value="1"/>
</dbReference>
<protein>
    <recommendedName>
        <fullName evidence="3">G domain-containing protein</fullName>
    </recommendedName>
</protein>
<dbReference type="EMBL" id="JBHGVX010000003">
    <property type="protein sequence ID" value="KAL1797155.1"/>
    <property type="molecule type" value="Genomic_DNA"/>
</dbReference>
<dbReference type="CDD" id="cd00882">
    <property type="entry name" value="Ras_like_GTPase"/>
    <property type="match status" value="1"/>
</dbReference>
<keyword evidence="2" id="KW-0812">Transmembrane</keyword>
<dbReference type="InterPro" id="IPR027417">
    <property type="entry name" value="P-loop_NTPase"/>
</dbReference>
<dbReference type="SUPFAM" id="SSF52540">
    <property type="entry name" value="P-loop containing nucleoside triphosphate hydrolases"/>
    <property type="match status" value="1"/>
</dbReference>
<gene>
    <name evidence="4" type="ORF">ACET3X_003761</name>
</gene>
<feature type="coiled-coil region" evidence="1">
    <location>
        <begin position="327"/>
        <end position="354"/>
    </location>
</feature>
<evidence type="ECO:0000313" key="4">
    <source>
        <dbReference type="EMBL" id="KAL1797155.1"/>
    </source>
</evidence>
<proteinExistence type="predicted"/>
<feature type="transmembrane region" description="Helical" evidence="2">
    <location>
        <begin position="366"/>
        <end position="386"/>
    </location>
</feature>
<evidence type="ECO:0000256" key="1">
    <source>
        <dbReference type="SAM" id="Coils"/>
    </source>
</evidence>
<evidence type="ECO:0000259" key="3">
    <source>
        <dbReference type="Pfam" id="PF01926"/>
    </source>
</evidence>
<dbReference type="RefSeq" id="XP_069307739.1">
    <property type="nucleotide sequence ID" value="XM_069450557.1"/>
</dbReference>